<keyword evidence="1" id="KW-0732">Signal</keyword>
<evidence type="ECO:0000313" key="2">
    <source>
        <dbReference type="EMBL" id="ARO88082.1"/>
    </source>
</evidence>
<protein>
    <recommendedName>
        <fullName evidence="4">DUF3887 domain-containing protein</fullName>
    </recommendedName>
</protein>
<dbReference type="RefSeq" id="WP_004178604.1">
    <property type="nucleotide sequence ID" value="NZ_CP021106.3"/>
</dbReference>
<name>A0A1W6SQN9_9PROT</name>
<dbReference type="OrthoDB" id="8565319at2"/>
<evidence type="ECO:0000313" key="3">
    <source>
        <dbReference type="Proteomes" id="UP000012179"/>
    </source>
</evidence>
<keyword evidence="3" id="KW-1185">Reference proteome</keyword>
<dbReference type="KEGG" id="nlc:EBAPG3_010025"/>
<sequence length="139" mass="15191">MCLPLLLLPANRLIISATLLLVLVSPMVFAQAPQSAEAPQPAEGIMKSLISAIRANSLPDFVAPGDEAFQAGMTKEMLSSINQSLASRLVQGYATMFLTKLNQQGFEVYVWKLEFKDGNDDVLVFMALKDGKVAGFWLR</sequence>
<evidence type="ECO:0008006" key="4">
    <source>
        <dbReference type="Google" id="ProtNLM"/>
    </source>
</evidence>
<feature type="chain" id="PRO_5010858181" description="DUF3887 domain-containing protein" evidence="1">
    <location>
        <begin position="31"/>
        <end position="139"/>
    </location>
</feature>
<reference evidence="2 3" key="1">
    <citation type="journal article" date="2015" name="Int. J. Syst. Evol. Microbiol.">
        <title>Nitrosospira lacus sp. nov., a psychrotolerant, ammonia-oxidizing bacterium from sandy lake sediment.</title>
        <authorList>
            <person name="Urakawa H."/>
            <person name="Garcia J.C."/>
            <person name="Nielsen J.L."/>
            <person name="Le V.Q."/>
            <person name="Kozlowski J.A."/>
            <person name="Stein L.Y."/>
            <person name="Lim C.K."/>
            <person name="Pommerening-Roser A."/>
            <person name="Martens-Habbena W."/>
            <person name="Stahl D.A."/>
            <person name="Klotz M.G."/>
        </authorList>
    </citation>
    <scope>NUCLEOTIDE SEQUENCE [LARGE SCALE GENOMIC DNA]</scope>
    <source>
        <strain evidence="2 3">APG3</strain>
    </source>
</reference>
<dbReference type="AlphaFoldDB" id="A0A1W6SQN9"/>
<dbReference type="eggNOG" id="ENOG50334QG">
    <property type="taxonomic scope" value="Bacteria"/>
</dbReference>
<dbReference type="Proteomes" id="UP000012179">
    <property type="component" value="Chromosome"/>
</dbReference>
<dbReference type="EMBL" id="CP021106">
    <property type="protein sequence ID" value="ARO88082.1"/>
    <property type="molecule type" value="Genomic_DNA"/>
</dbReference>
<evidence type="ECO:0000256" key="1">
    <source>
        <dbReference type="SAM" id="SignalP"/>
    </source>
</evidence>
<proteinExistence type="predicted"/>
<organism evidence="2 3">
    <name type="scientific">Nitrosospira lacus</name>
    <dbReference type="NCBI Taxonomy" id="1288494"/>
    <lineage>
        <taxon>Bacteria</taxon>
        <taxon>Pseudomonadati</taxon>
        <taxon>Pseudomonadota</taxon>
        <taxon>Betaproteobacteria</taxon>
        <taxon>Nitrosomonadales</taxon>
        <taxon>Nitrosomonadaceae</taxon>
        <taxon>Nitrosospira</taxon>
    </lineage>
</organism>
<gene>
    <name evidence="2" type="ORF">EBAPG3_010025</name>
</gene>
<accession>A0A1W6SQN9</accession>
<feature type="signal peptide" evidence="1">
    <location>
        <begin position="1"/>
        <end position="30"/>
    </location>
</feature>